<organism evidence="6">
    <name type="scientific">Myoviridae sp. ctvxP16</name>
    <dbReference type="NCBI Taxonomy" id="2825205"/>
    <lineage>
        <taxon>Viruses</taxon>
        <taxon>Duplodnaviria</taxon>
        <taxon>Heunggongvirae</taxon>
        <taxon>Uroviricota</taxon>
        <taxon>Caudoviricetes</taxon>
    </lineage>
</organism>
<dbReference type="SUPFAM" id="SSF110849">
    <property type="entry name" value="ParB/Sulfiredoxin"/>
    <property type="match status" value="1"/>
</dbReference>
<sequence>MEKVKLKLSELTLDPDNAKIHTDAQVQQIVESIRRYGYNDPIGVAGENNMIVEGHGRYRALKILAEEDPKFECVDCIRLDHLSETQRKEYALAHNSTNMATGFDFEKLQENLKQIGDMEPFGLLIQVDESARVVEDDYEPPAQAPNKVKSGDKWQLGKHTLVCGDSTNPNTVEKVGGGGAFDALVTDPPYNVNYSGGTERQLSIVNDNLEDTAFLAFLTTCFKNFAKHLKDGGAFYVWYASREVVNFEKALANAGLLVKQQLIWVKNTFTLGRQDYQWQHEPCLYGWKDGAAHYFTDARTKSTVQEEDRPENIKKLKKDELIRFCEQLLAEQNNVSTTICREDKPARSELHPTMKPVRLMARLIANSTKEGDVVFDGFGGSGSTLIACEQLNRVCKIIEYDPEYASVIVDRWEKMTGEKAVKLEDGKVRKKDKIL</sequence>
<keyword evidence="3" id="KW-0808">Transferase</keyword>
<evidence type="ECO:0000259" key="5">
    <source>
        <dbReference type="Pfam" id="PF01555"/>
    </source>
</evidence>
<dbReference type="PANTHER" id="PTHR13370">
    <property type="entry name" value="RNA METHYLASE-RELATED"/>
    <property type="match status" value="1"/>
</dbReference>
<evidence type="ECO:0000256" key="2">
    <source>
        <dbReference type="ARBA" id="ARBA00022603"/>
    </source>
</evidence>
<evidence type="ECO:0000313" key="6">
    <source>
        <dbReference type="EMBL" id="DAF97914.1"/>
    </source>
</evidence>
<evidence type="ECO:0000256" key="4">
    <source>
        <dbReference type="ARBA" id="ARBA00022691"/>
    </source>
</evidence>
<dbReference type="InterPro" id="IPR015840">
    <property type="entry name" value="DNA_MeTrfase_ParB"/>
</dbReference>
<dbReference type="Gene3D" id="3.90.1530.10">
    <property type="entry name" value="Conserved hypothetical protein from pyrococcus furiosus pfu- 392566-001, ParB domain"/>
    <property type="match status" value="1"/>
</dbReference>
<comment type="similarity">
    <text evidence="1">Belongs to the N(4)/N(6)-methyltransferase family.</text>
</comment>
<evidence type="ECO:0000256" key="1">
    <source>
        <dbReference type="ARBA" id="ARBA00006594"/>
    </source>
</evidence>
<feature type="domain" description="DNA methylase N-4/N-6" evidence="5">
    <location>
        <begin position="182"/>
        <end position="408"/>
    </location>
</feature>
<dbReference type="InterPro" id="IPR002052">
    <property type="entry name" value="DNA_methylase_N6_adenine_CS"/>
</dbReference>
<dbReference type="SUPFAM" id="SSF53335">
    <property type="entry name" value="S-adenosyl-L-methionine-dependent methyltransferases"/>
    <property type="match status" value="1"/>
</dbReference>
<protein>
    <submittedName>
        <fullName evidence="6">Adenine specific DNA methyltransferase</fullName>
    </submittedName>
</protein>
<dbReference type="InterPro" id="IPR036086">
    <property type="entry name" value="ParB/Sulfiredoxin_sf"/>
</dbReference>
<evidence type="ECO:0000256" key="3">
    <source>
        <dbReference type="ARBA" id="ARBA00022679"/>
    </source>
</evidence>
<dbReference type="EMBL" id="BK016138">
    <property type="protein sequence ID" value="DAF97914.1"/>
    <property type="molecule type" value="Genomic_DNA"/>
</dbReference>
<dbReference type="PRINTS" id="PR00506">
    <property type="entry name" value="D21N6MTFRASE"/>
</dbReference>
<dbReference type="PROSITE" id="PS00092">
    <property type="entry name" value="N6_MTASE"/>
    <property type="match status" value="1"/>
</dbReference>
<dbReference type="InterPro" id="IPR029063">
    <property type="entry name" value="SAM-dependent_MTases_sf"/>
</dbReference>
<proteinExistence type="inferred from homology"/>
<dbReference type="Gene3D" id="3.40.50.150">
    <property type="entry name" value="Vaccinia Virus protein VP39"/>
    <property type="match status" value="1"/>
</dbReference>
<dbReference type="InterPro" id="IPR002295">
    <property type="entry name" value="N4/N6-MTase_EcoPI_Mod-like"/>
</dbReference>
<dbReference type="PIRSF" id="PIRSF036758">
    <property type="entry name" value="Aden_M_ParB"/>
    <property type="match status" value="1"/>
</dbReference>
<dbReference type="GO" id="GO:0008170">
    <property type="term" value="F:N-methyltransferase activity"/>
    <property type="evidence" value="ECO:0007669"/>
    <property type="project" value="InterPro"/>
</dbReference>
<keyword evidence="2 6" id="KW-0489">Methyltransferase</keyword>
<dbReference type="Pfam" id="PF01555">
    <property type="entry name" value="N6_N4_Mtase"/>
    <property type="match status" value="1"/>
</dbReference>
<dbReference type="PANTHER" id="PTHR13370:SF3">
    <property type="entry name" value="TRNA (GUANINE(10)-N2)-METHYLTRANSFERASE HOMOLOG"/>
    <property type="match status" value="1"/>
</dbReference>
<name>A0A8S5UU38_9CAUD</name>
<dbReference type="GO" id="GO:0003677">
    <property type="term" value="F:DNA binding"/>
    <property type="evidence" value="ECO:0007669"/>
    <property type="project" value="InterPro"/>
</dbReference>
<dbReference type="GO" id="GO:0032259">
    <property type="term" value="P:methylation"/>
    <property type="evidence" value="ECO:0007669"/>
    <property type="project" value="UniProtKB-KW"/>
</dbReference>
<dbReference type="InterPro" id="IPR002941">
    <property type="entry name" value="DNA_methylase_N4/N6"/>
</dbReference>
<keyword evidence="4" id="KW-0949">S-adenosyl-L-methionine</keyword>
<dbReference type="CDD" id="cd16403">
    <property type="entry name" value="ParB_N_like_MT"/>
    <property type="match status" value="1"/>
</dbReference>
<reference evidence="6" key="1">
    <citation type="journal article" date="2021" name="Proc. Natl. Acad. Sci. U.S.A.">
        <title>A Catalog of Tens of Thousands of Viruses from Human Metagenomes Reveals Hidden Associations with Chronic Diseases.</title>
        <authorList>
            <person name="Tisza M.J."/>
            <person name="Buck C.B."/>
        </authorList>
    </citation>
    <scope>NUCLEOTIDE SEQUENCE</scope>
    <source>
        <strain evidence="6">CtvxP16</strain>
    </source>
</reference>
<accession>A0A8S5UU38</accession>